<dbReference type="Gene3D" id="3.40.50.300">
    <property type="entry name" value="P-loop containing nucleotide triphosphate hydrolases"/>
    <property type="match status" value="1"/>
</dbReference>
<dbReference type="AlphaFoldDB" id="A0A0M9ALL1"/>
<dbReference type="EC" id="7.6.2.8" evidence="8"/>
<comment type="function">
    <text evidence="6">Required for corrinoid utilization. Probably part of the ABC transporter complex BtuCDF involved in cobalamin (vitamin B12) import. Probably responsible for energy coupling to the transport system.</text>
</comment>
<evidence type="ECO:0000313" key="14">
    <source>
        <dbReference type="Proteomes" id="UP000037729"/>
    </source>
</evidence>
<evidence type="ECO:0000256" key="4">
    <source>
        <dbReference type="ARBA" id="ARBA00022967"/>
    </source>
</evidence>
<dbReference type="PROSITE" id="PS00211">
    <property type="entry name" value="ABC_TRANSPORTER_1"/>
    <property type="match status" value="1"/>
</dbReference>
<dbReference type="InterPro" id="IPR027417">
    <property type="entry name" value="P-loop_NTPase"/>
</dbReference>
<evidence type="ECO:0000256" key="2">
    <source>
        <dbReference type="ARBA" id="ARBA00022741"/>
    </source>
</evidence>
<dbReference type="STRING" id="1705562.AMS69_01255"/>
<dbReference type="FunFam" id="3.40.50.300:FF:000134">
    <property type="entry name" value="Iron-enterobactin ABC transporter ATP-binding protein"/>
    <property type="match status" value="1"/>
</dbReference>
<dbReference type="SMART" id="SM00382">
    <property type="entry name" value="AAA"/>
    <property type="match status" value="1"/>
</dbReference>
<keyword evidence="14" id="KW-1185">Reference proteome</keyword>
<dbReference type="InterPro" id="IPR003593">
    <property type="entry name" value="AAA+_ATPase"/>
</dbReference>
<evidence type="ECO:0000256" key="6">
    <source>
        <dbReference type="ARBA" id="ARBA00058960"/>
    </source>
</evidence>
<dbReference type="InterPro" id="IPR017871">
    <property type="entry name" value="ABC_transporter-like_CS"/>
</dbReference>
<dbReference type="Pfam" id="PF00005">
    <property type="entry name" value="ABC_tran"/>
    <property type="match status" value="1"/>
</dbReference>
<name>A0A0M9ALL1_9EURY</name>
<dbReference type="InterPro" id="IPR003439">
    <property type="entry name" value="ABC_transporter-like_ATP-bd"/>
</dbReference>
<dbReference type="PANTHER" id="PTHR42794:SF1">
    <property type="entry name" value="HEMIN IMPORT ATP-BINDING PROTEIN HMUV"/>
    <property type="match status" value="1"/>
</dbReference>
<evidence type="ECO:0000256" key="8">
    <source>
        <dbReference type="ARBA" id="ARBA00066387"/>
    </source>
</evidence>
<accession>A0A0M9ALL1</accession>
<sequence length="423" mass="43920">MNGRTGSTRADPERGRSGPILDVSDLAVSFGEQSVVSDVDFSVDRGSLVGLVGPNGAGKTTVLRTVKGTLDPDRGTVRVDGKPIADRSAKAVSRLVASTPQGTALSFDFSVRQTVEMGRTPHLGRFDRIDEADRQAVERAMERASVAQFADRPFTSLSGGERQRVLLARALAQETPVLLLDEPTASLDINHAVRTLELVRTLVEDGKTAVAAIHDLNLAARYCDELVLLAGGGIRAAGRPVDVLTSDTLRDAFAAETLVTTQPGTDAPLVTPLPEQEAVDRRVHVVGTGKPAASAVSTLDGAGCQVSVGVVPAGDIAAERAQDFDCVTVTVPAFAGIDDVTRERAVELARAADAVVTAGETGDGNSPVVEAAGTCLAVESDESTYTGNTQDTVPLAALPAAVASLPPAPERDATPTRSQSTTD</sequence>
<dbReference type="EMBL" id="LIUF01000001">
    <property type="protein sequence ID" value="KOX94517.1"/>
    <property type="molecule type" value="Genomic_DNA"/>
</dbReference>
<dbReference type="SUPFAM" id="SSF52540">
    <property type="entry name" value="P-loop containing nucleoside triphosphate hydrolases"/>
    <property type="match status" value="1"/>
</dbReference>
<keyword evidence="1" id="KW-0813">Transport</keyword>
<dbReference type="CDD" id="cd03214">
    <property type="entry name" value="ABC_Iron-Siderophores_B12_Hemin"/>
    <property type="match status" value="1"/>
</dbReference>
<feature type="region of interest" description="Disordered" evidence="11">
    <location>
        <begin position="1"/>
        <end position="20"/>
    </location>
</feature>
<reference evidence="13 14" key="1">
    <citation type="submission" date="2015-08" db="EMBL/GenBank/DDBJ databases">
        <title>Genomes of Isolates from Cabo Rojo, PR.</title>
        <authorList>
            <person name="Sanchez-Nieves R.L."/>
            <person name="Montalvo-Rodriguez R."/>
        </authorList>
    </citation>
    <scope>NUCLEOTIDE SEQUENCE [LARGE SCALE GENOMIC DNA]</scope>
    <source>
        <strain evidence="13 14">SL3</strain>
    </source>
</reference>
<proteinExistence type="predicted"/>
<keyword evidence="2" id="KW-0547">Nucleotide-binding</keyword>
<protein>
    <recommendedName>
        <fullName evidence="9">Cobalamin import ATP-binding protein BtuD</fullName>
        <ecNumber evidence="8">7.6.2.8</ecNumber>
    </recommendedName>
    <alternativeName>
        <fullName evidence="10">Vitamin B12-transporting ATPase</fullName>
    </alternativeName>
</protein>
<dbReference type="GO" id="GO:0005524">
    <property type="term" value="F:ATP binding"/>
    <property type="evidence" value="ECO:0007669"/>
    <property type="project" value="UniProtKB-KW"/>
</dbReference>
<evidence type="ECO:0000256" key="3">
    <source>
        <dbReference type="ARBA" id="ARBA00022840"/>
    </source>
</evidence>
<evidence type="ECO:0000256" key="5">
    <source>
        <dbReference type="ARBA" id="ARBA00050590"/>
    </source>
</evidence>
<evidence type="ECO:0000256" key="9">
    <source>
        <dbReference type="ARBA" id="ARBA00073649"/>
    </source>
</evidence>
<feature type="region of interest" description="Disordered" evidence="11">
    <location>
        <begin position="401"/>
        <end position="423"/>
    </location>
</feature>
<feature type="domain" description="ABC transporter" evidence="12">
    <location>
        <begin position="21"/>
        <end position="256"/>
    </location>
</feature>
<dbReference type="PROSITE" id="PS50893">
    <property type="entry name" value="ABC_TRANSPORTER_2"/>
    <property type="match status" value="1"/>
</dbReference>
<evidence type="ECO:0000256" key="11">
    <source>
        <dbReference type="SAM" id="MobiDB-lite"/>
    </source>
</evidence>
<dbReference type="NCBIfam" id="NF007082">
    <property type="entry name" value="PRK09536.1"/>
    <property type="match status" value="1"/>
</dbReference>
<dbReference type="Proteomes" id="UP000037729">
    <property type="component" value="Unassembled WGS sequence"/>
</dbReference>
<evidence type="ECO:0000256" key="10">
    <source>
        <dbReference type="ARBA" id="ARBA00077139"/>
    </source>
</evidence>
<evidence type="ECO:0000256" key="7">
    <source>
        <dbReference type="ARBA" id="ARBA00064420"/>
    </source>
</evidence>
<keyword evidence="4" id="KW-1278">Translocase</keyword>
<comment type="catalytic activity">
    <reaction evidence="5">
        <text>an R-cob(III)alamin(out) + ATP + H2O = an R-cob(III)alamin(in) + ADP + phosphate + H(+)</text>
        <dbReference type="Rhea" id="RHEA:17873"/>
        <dbReference type="ChEBI" id="CHEBI:15377"/>
        <dbReference type="ChEBI" id="CHEBI:15378"/>
        <dbReference type="ChEBI" id="CHEBI:30616"/>
        <dbReference type="ChEBI" id="CHEBI:43474"/>
        <dbReference type="ChEBI" id="CHEBI:140785"/>
        <dbReference type="ChEBI" id="CHEBI:456216"/>
        <dbReference type="EC" id="7.6.2.8"/>
    </reaction>
</comment>
<dbReference type="RefSeq" id="WP_053966287.1">
    <property type="nucleotide sequence ID" value="NZ_LIUF01000001.1"/>
</dbReference>
<evidence type="ECO:0000259" key="12">
    <source>
        <dbReference type="PROSITE" id="PS50893"/>
    </source>
</evidence>
<evidence type="ECO:0000313" key="13">
    <source>
        <dbReference type="EMBL" id="KOX94517.1"/>
    </source>
</evidence>
<dbReference type="PATRIC" id="fig|1705562.3.peg.1190"/>
<gene>
    <name evidence="13" type="ORF">AMS69_01255</name>
</gene>
<dbReference type="GO" id="GO:0015420">
    <property type="term" value="F:ABC-type vitamin B12 transporter activity"/>
    <property type="evidence" value="ECO:0007669"/>
    <property type="project" value="UniProtKB-EC"/>
</dbReference>
<evidence type="ECO:0000256" key="1">
    <source>
        <dbReference type="ARBA" id="ARBA00022448"/>
    </source>
</evidence>
<organism evidence="13 14">
    <name type="scientific">Haloarcula rubripromontorii</name>
    <dbReference type="NCBI Taxonomy" id="1705562"/>
    <lineage>
        <taxon>Archaea</taxon>
        <taxon>Methanobacteriati</taxon>
        <taxon>Methanobacteriota</taxon>
        <taxon>Stenosarchaea group</taxon>
        <taxon>Halobacteria</taxon>
        <taxon>Halobacteriales</taxon>
        <taxon>Haloarculaceae</taxon>
        <taxon>Haloarcula</taxon>
    </lineage>
</organism>
<comment type="caution">
    <text evidence="13">The sequence shown here is derived from an EMBL/GenBank/DDBJ whole genome shotgun (WGS) entry which is preliminary data.</text>
</comment>
<comment type="subunit">
    <text evidence="7">The complex is composed of two ATP-binding proteins (BtuD), two transmembrane proteins (BtuC) and a solute-binding protein (BtuF).</text>
</comment>
<dbReference type="PANTHER" id="PTHR42794">
    <property type="entry name" value="HEMIN IMPORT ATP-BINDING PROTEIN HMUV"/>
    <property type="match status" value="1"/>
</dbReference>
<dbReference type="GO" id="GO:0016887">
    <property type="term" value="F:ATP hydrolysis activity"/>
    <property type="evidence" value="ECO:0007669"/>
    <property type="project" value="InterPro"/>
</dbReference>
<keyword evidence="3" id="KW-0067">ATP-binding</keyword>